<evidence type="ECO:0000313" key="3">
    <source>
        <dbReference type="Proteomes" id="UP000637788"/>
    </source>
</evidence>
<dbReference type="EMBL" id="BMPQ01000049">
    <property type="protein sequence ID" value="GGL14371.1"/>
    <property type="molecule type" value="Genomic_DNA"/>
</dbReference>
<dbReference type="AlphaFoldDB" id="A0A917RMS2"/>
<dbReference type="InterPro" id="IPR021224">
    <property type="entry name" value="DUF2690"/>
</dbReference>
<evidence type="ECO:0000256" key="1">
    <source>
        <dbReference type="SAM" id="SignalP"/>
    </source>
</evidence>
<dbReference type="Pfam" id="PF10901">
    <property type="entry name" value="DUF2690"/>
    <property type="match status" value="1"/>
</dbReference>
<dbReference type="RefSeq" id="WP_189327420.1">
    <property type="nucleotide sequence ID" value="NZ_BMPQ01000049.1"/>
</dbReference>
<comment type="caution">
    <text evidence="2">The sequence shown here is derived from an EMBL/GenBank/DDBJ whole genome shotgun (WGS) entry which is preliminary data.</text>
</comment>
<organism evidence="2 3">
    <name type="scientific">Streptomyces flaveus</name>
    <dbReference type="NCBI Taxonomy" id="66370"/>
    <lineage>
        <taxon>Bacteria</taxon>
        <taxon>Bacillati</taxon>
        <taxon>Actinomycetota</taxon>
        <taxon>Actinomycetes</taxon>
        <taxon>Kitasatosporales</taxon>
        <taxon>Streptomycetaceae</taxon>
        <taxon>Streptomyces</taxon>
        <taxon>Streptomyces aurantiacus group</taxon>
    </lineage>
</organism>
<reference evidence="2" key="2">
    <citation type="submission" date="2020-09" db="EMBL/GenBank/DDBJ databases">
        <authorList>
            <person name="Sun Q."/>
            <person name="Ohkuma M."/>
        </authorList>
    </citation>
    <scope>NUCLEOTIDE SEQUENCE</scope>
    <source>
        <strain evidence="2">JCM 3035</strain>
    </source>
</reference>
<dbReference type="Proteomes" id="UP000637788">
    <property type="component" value="Unassembled WGS sequence"/>
</dbReference>
<keyword evidence="3" id="KW-1185">Reference proteome</keyword>
<accession>A0A917RMS2</accession>
<name>A0A917RMS2_9ACTN</name>
<gene>
    <name evidence="2" type="ORF">GCM10010094_89010</name>
</gene>
<protein>
    <recommendedName>
        <fullName evidence="4">DUF2690 domain-containing protein</fullName>
    </recommendedName>
</protein>
<proteinExistence type="predicted"/>
<evidence type="ECO:0008006" key="4">
    <source>
        <dbReference type="Google" id="ProtNLM"/>
    </source>
</evidence>
<feature type="signal peptide" evidence="1">
    <location>
        <begin position="1"/>
        <end position="23"/>
    </location>
</feature>
<evidence type="ECO:0000313" key="2">
    <source>
        <dbReference type="EMBL" id="GGL14371.1"/>
    </source>
</evidence>
<keyword evidence="1" id="KW-0732">Signal</keyword>
<reference evidence="2" key="1">
    <citation type="journal article" date="2014" name="Int. J. Syst. Evol. Microbiol.">
        <title>Complete genome sequence of Corynebacterium casei LMG S-19264T (=DSM 44701T), isolated from a smear-ripened cheese.</title>
        <authorList>
            <consortium name="US DOE Joint Genome Institute (JGI-PGF)"/>
            <person name="Walter F."/>
            <person name="Albersmeier A."/>
            <person name="Kalinowski J."/>
            <person name="Ruckert C."/>
        </authorList>
    </citation>
    <scope>NUCLEOTIDE SEQUENCE</scope>
    <source>
        <strain evidence="2">JCM 3035</strain>
    </source>
</reference>
<sequence>MNLRRWAAAASVLMMAGAGTAVAAPASAAPTAGCYGSSCEGKDPQTYCADDATSPVGGVQLGQAYLELRYSPSCRAAWARISRASYGNGQFTPFATVHRNSDGREYTCAVQRGATSCYTRMVNDINVTSYAKGEWDSGARTYNGRTSSY</sequence>
<feature type="chain" id="PRO_5038710624" description="DUF2690 domain-containing protein" evidence="1">
    <location>
        <begin position="24"/>
        <end position="149"/>
    </location>
</feature>